<accession>A0A0B6ZE20</accession>
<feature type="non-terminal residue" evidence="2">
    <location>
        <position position="124"/>
    </location>
</feature>
<feature type="compositionally biased region" description="Low complexity" evidence="1">
    <location>
        <begin position="1"/>
        <end position="19"/>
    </location>
</feature>
<feature type="non-terminal residue" evidence="2">
    <location>
        <position position="1"/>
    </location>
</feature>
<evidence type="ECO:0000313" key="2">
    <source>
        <dbReference type="EMBL" id="CEK65930.1"/>
    </source>
</evidence>
<name>A0A0B6ZE20_9EUPU</name>
<feature type="region of interest" description="Disordered" evidence="1">
    <location>
        <begin position="1"/>
        <end position="85"/>
    </location>
</feature>
<gene>
    <name evidence="2" type="primary">ORF56741</name>
</gene>
<protein>
    <submittedName>
        <fullName evidence="2">Uncharacterized protein</fullName>
    </submittedName>
</protein>
<sequence length="124" mass="13800">DTGTRSWSMESFDSESSGSYQQQTQFELSVDSNTNNSTGSSGVTTDQNNFISSTGSSEPDSEMNNLKYDKTESQNMESSKMNKNQGILQSRHQLLTSHKQQRISNQLLTTPKQQPISNQLLTTP</sequence>
<organism evidence="2">
    <name type="scientific">Arion vulgaris</name>
    <dbReference type="NCBI Taxonomy" id="1028688"/>
    <lineage>
        <taxon>Eukaryota</taxon>
        <taxon>Metazoa</taxon>
        <taxon>Spiralia</taxon>
        <taxon>Lophotrochozoa</taxon>
        <taxon>Mollusca</taxon>
        <taxon>Gastropoda</taxon>
        <taxon>Heterobranchia</taxon>
        <taxon>Euthyneura</taxon>
        <taxon>Panpulmonata</taxon>
        <taxon>Eupulmonata</taxon>
        <taxon>Stylommatophora</taxon>
        <taxon>Helicina</taxon>
        <taxon>Arionoidea</taxon>
        <taxon>Arionidae</taxon>
        <taxon>Arion</taxon>
    </lineage>
</organism>
<proteinExistence type="predicted"/>
<reference evidence="2" key="1">
    <citation type="submission" date="2014-12" db="EMBL/GenBank/DDBJ databases">
        <title>Insight into the proteome of Arion vulgaris.</title>
        <authorList>
            <person name="Aradska J."/>
            <person name="Bulat T."/>
            <person name="Smidak R."/>
            <person name="Sarate P."/>
            <person name="Gangsoo J."/>
            <person name="Sialana F."/>
            <person name="Bilban M."/>
            <person name="Lubec G."/>
        </authorList>
    </citation>
    <scope>NUCLEOTIDE SEQUENCE</scope>
    <source>
        <tissue evidence="2">Skin</tissue>
    </source>
</reference>
<evidence type="ECO:0000256" key="1">
    <source>
        <dbReference type="SAM" id="MobiDB-lite"/>
    </source>
</evidence>
<feature type="compositionally biased region" description="Low complexity" evidence="1">
    <location>
        <begin position="29"/>
        <end position="46"/>
    </location>
</feature>
<feature type="compositionally biased region" description="Polar residues" evidence="1">
    <location>
        <begin position="73"/>
        <end position="85"/>
    </location>
</feature>
<dbReference type="AlphaFoldDB" id="A0A0B6ZE20"/>
<feature type="region of interest" description="Disordered" evidence="1">
    <location>
        <begin position="98"/>
        <end position="124"/>
    </location>
</feature>
<feature type="compositionally biased region" description="Polar residues" evidence="1">
    <location>
        <begin position="47"/>
        <end position="64"/>
    </location>
</feature>
<dbReference type="EMBL" id="HACG01019065">
    <property type="protein sequence ID" value="CEK65930.1"/>
    <property type="molecule type" value="Transcribed_RNA"/>
</dbReference>